<accession>A0AAV4IKP4</accession>
<comment type="caution">
    <text evidence="8">The sequence shown here is derived from an EMBL/GenBank/DDBJ whole genome shotgun (WGS) entry which is preliminary data.</text>
</comment>
<dbReference type="SUPFAM" id="SSF57924">
    <property type="entry name" value="Inhibitor of apoptosis (IAP) repeat"/>
    <property type="match status" value="1"/>
</dbReference>
<evidence type="ECO:0000259" key="7">
    <source>
        <dbReference type="PROSITE" id="PS50089"/>
    </source>
</evidence>
<organism evidence="8 9">
    <name type="scientific">Elysia marginata</name>
    <dbReference type="NCBI Taxonomy" id="1093978"/>
    <lineage>
        <taxon>Eukaryota</taxon>
        <taxon>Metazoa</taxon>
        <taxon>Spiralia</taxon>
        <taxon>Lophotrochozoa</taxon>
        <taxon>Mollusca</taxon>
        <taxon>Gastropoda</taxon>
        <taxon>Heterobranchia</taxon>
        <taxon>Euthyneura</taxon>
        <taxon>Panpulmonata</taxon>
        <taxon>Sacoglossa</taxon>
        <taxon>Placobranchoidea</taxon>
        <taxon>Plakobranchidae</taxon>
        <taxon>Elysia</taxon>
    </lineage>
</organism>
<evidence type="ECO:0000313" key="8">
    <source>
        <dbReference type="EMBL" id="GFS08991.1"/>
    </source>
</evidence>
<dbReference type="InterPro" id="IPR001370">
    <property type="entry name" value="BIR_rpt"/>
</dbReference>
<dbReference type="PANTHER" id="PTHR10044:SF139">
    <property type="entry name" value="DEATH-ASSOCIATED INHIBITOR OF APOPTOSIS 2"/>
    <property type="match status" value="1"/>
</dbReference>
<sequence length="714" mass="76801">MSQDVDGIASVSVSSPSPDASVSHENFSFADFVSIYCGDQTDTYSPTSPAMAPGFNPLEAGPARLTEPINQFTAESNSSLGTASVNRSSVAATNAEPSSLPSSSADQLSTGINQLSDRESHSNQSTATANQTSVTGRNEDQSNTFVNQSSRPLSASTNQVNPSLIGVTNTNQYRGSANRTSPSGSNAHQSSLQETNANQHCARTLSGHDTRPNANSSQVSETSTRASHTLTFENQHSQTISSCTSRPGNPAYHPSTSTTRYSQPSTQIVWPSCPSALPPISEDNMFSTAIPSAQSTLSTSAVSLNRTFPTPALFVGSTPQTPSVAGHKTHALPPAPSVSFSQPSDSPRGVGSTIQLSSATPNSAPATTPTTVNRNNLQPMTPPRSSSASSDFQRPTATGSSTFPSTSSTVTNSGSHSSTQGASQAQAAPQNNRPSFQELKIISERPKHPDKAVCYKRRETFRDWPADRNPTKEELVNAGFYYTGYGDSVRCFFCGGGLRNWDPEDNAFVEHARILPKCPYIQQILGQEFIDTVRQLAGRNSKINFQMVLASMTKDKERFLKDGKKNTTRQDPAVETLCLAGYSEADVLDAAALLKQNGDTLSSDTLFLMLVERGVQRKQPEGQNEQEDENHTSPGPSSRTHRDVKRDEEELRTLKQKNQDLRAQTTCKVCMVQAVSFVFLPCGHLVCCHECAWAMSECPVCRKAILGMVEAFMG</sequence>
<feature type="compositionally biased region" description="Polar residues" evidence="6">
    <location>
        <begin position="372"/>
        <end position="395"/>
    </location>
</feature>
<dbReference type="InterPro" id="IPR001841">
    <property type="entry name" value="Znf_RING"/>
</dbReference>
<protein>
    <submittedName>
        <fullName evidence="8">Baculoviral IAP repeat-containing protein 7-like</fullName>
    </submittedName>
</protein>
<feature type="compositionally biased region" description="Polar residues" evidence="6">
    <location>
        <begin position="122"/>
        <end position="201"/>
    </location>
</feature>
<dbReference type="PANTHER" id="PTHR10044">
    <property type="entry name" value="INHIBITOR OF APOPTOSIS"/>
    <property type="match status" value="1"/>
</dbReference>
<feature type="region of interest" description="Disordered" evidence="6">
    <location>
        <begin position="319"/>
        <end position="432"/>
    </location>
</feature>
<feature type="compositionally biased region" description="Basic and acidic residues" evidence="6">
    <location>
        <begin position="640"/>
        <end position="649"/>
    </location>
</feature>
<feature type="compositionally biased region" description="Low complexity" evidence="6">
    <location>
        <begin position="9"/>
        <end position="22"/>
    </location>
</feature>
<dbReference type="GO" id="GO:0043027">
    <property type="term" value="F:cysteine-type endopeptidase inhibitor activity involved in apoptotic process"/>
    <property type="evidence" value="ECO:0007669"/>
    <property type="project" value="TreeGrafter"/>
</dbReference>
<dbReference type="Proteomes" id="UP000762676">
    <property type="component" value="Unassembled WGS sequence"/>
</dbReference>
<dbReference type="PROSITE" id="PS50143">
    <property type="entry name" value="BIR_REPEAT_2"/>
    <property type="match status" value="1"/>
</dbReference>
<dbReference type="Gene3D" id="1.10.1170.10">
    <property type="entry name" value="Inhibitor Of Apoptosis Protein (2mihbC-IAP-1), Chain A"/>
    <property type="match status" value="1"/>
</dbReference>
<comment type="similarity">
    <text evidence="1">Belongs to the IAP family.</text>
</comment>
<feature type="compositionally biased region" description="Polar residues" evidence="6">
    <location>
        <begin position="105"/>
        <end position="115"/>
    </location>
</feature>
<evidence type="ECO:0000256" key="3">
    <source>
        <dbReference type="ARBA" id="ARBA00022771"/>
    </source>
</evidence>
<feature type="region of interest" description="Disordered" evidence="6">
    <location>
        <begin position="617"/>
        <end position="649"/>
    </location>
</feature>
<feature type="region of interest" description="Disordered" evidence="6">
    <location>
        <begin position="88"/>
        <end position="266"/>
    </location>
</feature>
<feature type="region of interest" description="Disordered" evidence="6">
    <location>
        <begin position="1"/>
        <end position="22"/>
    </location>
</feature>
<name>A0AAV4IKP4_9GAST</name>
<dbReference type="InterPro" id="IPR013083">
    <property type="entry name" value="Znf_RING/FYVE/PHD"/>
</dbReference>
<keyword evidence="4" id="KW-0862">Zinc</keyword>
<dbReference type="AlphaFoldDB" id="A0AAV4IKP4"/>
<feature type="compositionally biased region" description="Low complexity" evidence="6">
    <location>
        <begin position="396"/>
        <end position="430"/>
    </location>
</feature>
<evidence type="ECO:0000256" key="2">
    <source>
        <dbReference type="ARBA" id="ARBA00022723"/>
    </source>
</evidence>
<dbReference type="EMBL" id="BMAT01002552">
    <property type="protein sequence ID" value="GFS08991.1"/>
    <property type="molecule type" value="Genomic_DNA"/>
</dbReference>
<dbReference type="GO" id="GO:0008270">
    <property type="term" value="F:zinc ion binding"/>
    <property type="evidence" value="ECO:0007669"/>
    <property type="project" value="UniProtKB-KW"/>
</dbReference>
<dbReference type="FunFam" id="1.10.1170.10:FF:000002">
    <property type="entry name" value="Baculoviral IAP repeat containing 7"/>
    <property type="match status" value="1"/>
</dbReference>
<dbReference type="GO" id="GO:0005634">
    <property type="term" value="C:nucleus"/>
    <property type="evidence" value="ECO:0007669"/>
    <property type="project" value="TreeGrafter"/>
</dbReference>
<evidence type="ECO:0000313" key="9">
    <source>
        <dbReference type="Proteomes" id="UP000762676"/>
    </source>
</evidence>
<dbReference type="GO" id="GO:0051726">
    <property type="term" value="P:regulation of cell cycle"/>
    <property type="evidence" value="ECO:0007669"/>
    <property type="project" value="TreeGrafter"/>
</dbReference>
<keyword evidence="2" id="KW-0479">Metal-binding</keyword>
<feature type="compositionally biased region" description="Polar residues" evidence="6">
    <location>
        <begin position="254"/>
        <end position="266"/>
    </location>
</feature>
<feature type="compositionally biased region" description="Low complexity" evidence="6">
    <location>
        <begin position="357"/>
        <end position="371"/>
    </location>
</feature>
<dbReference type="Gene3D" id="3.30.40.10">
    <property type="entry name" value="Zinc/RING finger domain, C3HC4 (zinc finger)"/>
    <property type="match status" value="1"/>
</dbReference>
<gene>
    <name evidence="8" type="ORF">ElyMa_001287500</name>
</gene>
<dbReference type="GO" id="GO:0043066">
    <property type="term" value="P:negative regulation of apoptotic process"/>
    <property type="evidence" value="ECO:0007669"/>
    <property type="project" value="TreeGrafter"/>
</dbReference>
<feature type="compositionally biased region" description="Polar residues" evidence="6">
    <location>
        <begin position="212"/>
        <end position="247"/>
    </location>
</feature>
<dbReference type="Pfam" id="PF00653">
    <property type="entry name" value="BIR"/>
    <property type="match status" value="1"/>
</dbReference>
<proteinExistence type="inferred from homology"/>
<reference evidence="8 9" key="1">
    <citation type="journal article" date="2021" name="Elife">
        <title>Chloroplast acquisition without the gene transfer in kleptoplastic sea slugs, Plakobranchus ocellatus.</title>
        <authorList>
            <person name="Maeda T."/>
            <person name="Takahashi S."/>
            <person name="Yoshida T."/>
            <person name="Shimamura S."/>
            <person name="Takaki Y."/>
            <person name="Nagai Y."/>
            <person name="Toyoda A."/>
            <person name="Suzuki Y."/>
            <person name="Arimoto A."/>
            <person name="Ishii H."/>
            <person name="Satoh N."/>
            <person name="Nishiyama T."/>
            <person name="Hasebe M."/>
            <person name="Maruyama T."/>
            <person name="Minagawa J."/>
            <person name="Obokata J."/>
            <person name="Shigenobu S."/>
        </authorList>
    </citation>
    <scope>NUCLEOTIDE SEQUENCE [LARGE SCALE GENOMIC DNA]</scope>
</reference>
<dbReference type="PROSITE" id="PS50089">
    <property type="entry name" value="ZF_RING_2"/>
    <property type="match status" value="1"/>
</dbReference>
<dbReference type="Pfam" id="PF13920">
    <property type="entry name" value="zf-C3HC4_3"/>
    <property type="match status" value="1"/>
</dbReference>
<evidence type="ECO:0000256" key="6">
    <source>
        <dbReference type="SAM" id="MobiDB-lite"/>
    </source>
</evidence>
<keyword evidence="3 5" id="KW-0863">Zinc-finger</keyword>
<dbReference type="InterPro" id="IPR050784">
    <property type="entry name" value="IAP"/>
</dbReference>
<keyword evidence="9" id="KW-1185">Reference proteome</keyword>
<feature type="domain" description="RING-type" evidence="7">
    <location>
        <begin position="667"/>
        <end position="702"/>
    </location>
</feature>
<evidence type="ECO:0000256" key="5">
    <source>
        <dbReference type="PROSITE-ProRule" id="PRU00175"/>
    </source>
</evidence>
<evidence type="ECO:0000256" key="1">
    <source>
        <dbReference type="ARBA" id="ARBA00006672"/>
    </source>
</evidence>
<dbReference type="GO" id="GO:0005737">
    <property type="term" value="C:cytoplasm"/>
    <property type="evidence" value="ECO:0007669"/>
    <property type="project" value="TreeGrafter"/>
</dbReference>
<dbReference type="CDD" id="cd00022">
    <property type="entry name" value="BIR"/>
    <property type="match status" value="1"/>
</dbReference>
<evidence type="ECO:0000256" key="4">
    <source>
        <dbReference type="ARBA" id="ARBA00022833"/>
    </source>
</evidence>
<dbReference type="SMART" id="SM00238">
    <property type="entry name" value="BIR"/>
    <property type="match status" value="1"/>
</dbReference>